<feature type="compositionally biased region" description="Basic and acidic residues" evidence="1">
    <location>
        <begin position="131"/>
        <end position="154"/>
    </location>
</feature>
<evidence type="ECO:0000313" key="3">
    <source>
        <dbReference type="WBParaSite" id="PgB10_g061_t01"/>
    </source>
</evidence>
<feature type="compositionally biased region" description="Basic residues" evidence="1">
    <location>
        <begin position="155"/>
        <end position="164"/>
    </location>
</feature>
<proteinExistence type="predicted"/>
<sequence>MGCTFSRHNAKGAIAQPMIKSTNALISSKSSKISDNANSSNTVPIIEDIDRRQNESLKIEATQRSVENSSEQNNANNEEMQKIVDNHCSHRSENDERQSNRKGEIKLPQINEKRNDKANIPSKETQNANIDGKEDSKQKEGVAKNEEHSHEMRQKREKRHHRTIERRTRPLVFDPEDDTLFEIPLKMPEVDLSAGIQATN</sequence>
<dbReference type="WBParaSite" id="PgB10_g061_t01">
    <property type="protein sequence ID" value="PgB10_g061_t01"/>
    <property type="gene ID" value="PgB10_g061"/>
</dbReference>
<feature type="compositionally biased region" description="Basic and acidic residues" evidence="1">
    <location>
        <begin position="89"/>
        <end position="117"/>
    </location>
</feature>
<protein>
    <submittedName>
        <fullName evidence="3">Uncharacterized protein</fullName>
    </submittedName>
</protein>
<reference evidence="3" key="1">
    <citation type="submission" date="2022-11" db="UniProtKB">
        <authorList>
            <consortium name="WormBaseParasite"/>
        </authorList>
    </citation>
    <scope>IDENTIFICATION</scope>
</reference>
<name>A0A914ZNG7_PARUN</name>
<accession>A0A914ZNG7</accession>
<keyword evidence="2" id="KW-1185">Reference proteome</keyword>
<evidence type="ECO:0000313" key="2">
    <source>
        <dbReference type="Proteomes" id="UP000887569"/>
    </source>
</evidence>
<organism evidence="2 3">
    <name type="scientific">Parascaris univalens</name>
    <name type="common">Nematode worm</name>
    <dbReference type="NCBI Taxonomy" id="6257"/>
    <lineage>
        <taxon>Eukaryota</taxon>
        <taxon>Metazoa</taxon>
        <taxon>Ecdysozoa</taxon>
        <taxon>Nematoda</taxon>
        <taxon>Chromadorea</taxon>
        <taxon>Rhabditida</taxon>
        <taxon>Spirurina</taxon>
        <taxon>Ascaridomorpha</taxon>
        <taxon>Ascaridoidea</taxon>
        <taxon>Ascarididae</taxon>
        <taxon>Parascaris</taxon>
    </lineage>
</organism>
<evidence type="ECO:0000256" key="1">
    <source>
        <dbReference type="SAM" id="MobiDB-lite"/>
    </source>
</evidence>
<dbReference type="AlphaFoldDB" id="A0A914ZNG7"/>
<feature type="region of interest" description="Disordered" evidence="1">
    <location>
        <begin position="89"/>
        <end position="171"/>
    </location>
</feature>
<dbReference type="Proteomes" id="UP000887569">
    <property type="component" value="Unplaced"/>
</dbReference>